<keyword evidence="6" id="KW-1000">Mitochondrion outer membrane</keyword>
<dbReference type="GO" id="GO:0005742">
    <property type="term" value="C:mitochondrial outer membrane translocase complex"/>
    <property type="evidence" value="ECO:0007669"/>
    <property type="project" value="InterPro"/>
</dbReference>
<comment type="function">
    <text evidence="1">Central component of the receptor complex responsible for the recognition and translocation of cytosolically synthesized mitochondrial preproteins. Together with TOM22 functions as the transit peptide receptor at the surface of the mitochondrion outer membrane and facilitates the movement of preproteins into the translocation pore.</text>
</comment>
<name>A0AAD3DL23_9CHLO</name>
<dbReference type="GO" id="GO:0045040">
    <property type="term" value="P:protein insertion into mitochondrial outer membrane"/>
    <property type="evidence" value="ECO:0007669"/>
    <property type="project" value="InterPro"/>
</dbReference>
<accession>A0AAD3DL23</accession>
<comment type="caution">
    <text evidence="11">The sequence shown here is derived from an EMBL/GenBank/DDBJ whole genome shotgun (WGS) entry which is preliminary data.</text>
</comment>
<gene>
    <name evidence="11" type="ORF">Agub_g4936</name>
</gene>
<evidence type="ECO:0000256" key="10">
    <source>
        <dbReference type="ARBA" id="ARBA00023136"/>
    </source>
</evidence>
<dbReference type="Pfam" id="PF06552">
    <property type="entry name" value="TOM20_plant"/>
    <property type="match status" value="1"/>
</dbReference>
<keyword evidence="9" id="KW-0496">Mitochondrion</keyword>
<dbReference type="Gene3D" id="1.25.40.10">
    <property type="entry name" value="Tetratricopeptide repeat domain"/>
    <property type="match status" value="1"/>
</dbReference>
<sequence>MALFGDDADREQFFEAARKQAKEDFESDNSNVQALVRWGGAMLELAHYKQGEESVDMIKEAIVKLQQAVSLDAERADAYWCLGNAYTSLGFLCPEKSRALQNFNEASKAFKHCYDKEPNNETYKKALEMCEKAPDYYDEIQSHISQQTAVMEATGGRRGGAAGAAAAGSSSVPEWVWDLGGWVLLGVAVTGALILAKSGAPKPTA</sequence>
<evidence type="ECO:0000256" key="9">
    <source>
        <dbReference type="ARBA" id="ARBA00023128"/>
    </source>
</evidence>
<organism evidence="11 12">
    <name type="scientific">Astrephomene gubernaculifera</name>
    <dbReference type="NCBI Taxonomy" id="47775"/>
    <lineage>
        <taxon>Eukaryota</taxon>
        <taxon>Viridiplantae</taxon>
        <taxon>Chlorophyta</taxon>
        <taxon>core chlorophytes</taxon>
        <taxon>Chlorophyceae</taxon>
        <taxon>CS clade</taxon>
        <taxon>Chlamydomonadales</taxon>
        <taxon>Astrephomenaceae</taxon>
        <taxon>Astrephomene</taxon>
    </lineage>
</organism>
<keyword evidence="12" id="KW-1185">Reference proteome</keyword>
<evidence type="ECO:0000256" key="6">
    <source>
        <dbReference type="ARBA" id="ARBA00022787"/>
    </source>
</evidence>
<evidence type="ECO:0000256" key="8">
    <source>
        <dbReference type="ARBA" id="ARBA00022989"/>
    </source>
</evidence>
<dbReference type="InterPro" id="IPR011990">
    <property type="entry name" value="TPR-like_helical_dom_sf"/>
</dbReference>
<evidence type="ECO:0000256" key="1">
    <source>
        <dbReference type="ARBA" id="ARBA00003450"/>
    </source>
</evidence>
<dbReference type="PANTHER" id="PTHR32409:SF3">
    <property type="entry name" value="MITOCHONDRIAL IMPORT RECEPTOR SUBUNIT TOM20-1-RELATED"/>
    <property type="match status" value="1"/>
</dbReference>
<dbReference type="SUPFAM" id="SSF48452">
    <property type="entry name" value="TPR-like"/>
    <property type="match status" value="1"/>
</dbReference>
<dbReference type="InterPro" id="IPR010547">
    <property type="entry name" value="TOM20_imprt_rcpt"/>
</dbReference>
<evidence type="ECO:0000256" key="5">
    <source>
        <dbReference type="ARBA" id="ARBA00022692"/>
    </source>
</evidence>
<reference evidence="11 12" key="1">
    <citation type="journal article" date="2021" name="Sci. Rep.">
        <title>Genome sequencing of the multicellular alga Astrephomene provides insights into convergent evolution of germ-soma differentiation.</title>
        <authorList>
            <person name="Yamashita S."/>
            <person name="Yamamoto K."/>
            <person name="Matsuzaki R."/>
            <person name="Suzuki S."/>
            <person name="Yamaguchi H."/>
            <person name="Hirooka S."/>
            <person name="Minakuchi Y."/>
            <person name="Miyagishima S."/>
            <person name="Kawachi M."/>
            <person name="Toyoda A."/>
            <person name="Nozaki H."/>
        </authorList>
    </citation>
    <scope>NUCLEOTIDE SEQUENCE [LARGE SCALE GENOMIC DNA]</scope>
    <source>
        <strain evidence="11 12">NIES-4017</strain>
    </source>
</reference>
<keyword evidence="10" id="KW-0472">Membrane</keyword>
<comment type="similarity">
    <text evidence="3">Belongs to the Tom20 family.</text>
</comment>
<evidence type="ECO:0000313" key="12">
    <source>
        <dbReference type="Proteomes" id="UP001054857"/>
    </source>
</evidence>
<keyword evidence="8" id="KW-1133">Transmembrane helix</keyword>
<comment type="subcellular location">
    <subcellularLocation>
        <location evidence="2">Mitochondrion outer membrane</location>
        <topology evidence="2">Single-pass membrane protein</topology>
    </subcellularLocation>
</comment>
<evidence type="ECO:0008006" key="13">
    <source>
        <dbReference type="Google" id="ProtNLM"/>
    </source>
</evidence>
<dbReference type="GO" id="GO:0015031">
    <property type="term" value="P:protein transport"/>
    <property type="evidence" value="ECO:0007669"/>
    <property type="project" value="UniProtKB-KW"/>
</dbReference>
<dbReference type="AlphaFoldDB" id="A0AAD3DL23"/>
<keyword evidence="7" id="KW-0653">Protein transport</keyword>
<evidence type="ECO:0000256" key="3">
    <source>
        <dbReference type="ARBA" id="ARBA00005792"/>
    </source>
</evidence>
<evidence type="ECO:0000256" key="4">
    <source>
        <dbReference type="ARBA" id="ARBA00022448"/>
    </source>
</evidence>
<proteinExistence type="inferred from homology"/>
<dbReference type="Proteomes" id="UP001054857">
    <property type="component" value="Unassembled WGS sequence"/>
</dbReference>
<protein>
    <recommendedName>
        <fullName evidence="13">Mitochondrial import receptor subunit TOM20</fullName>
    </recommendedName>
</protein>
<evidence type="ECO:0000313" key="11">
    <source>
        <dbReference type="EMBL" id="GFR43811.1"/>
    </source>
</evidence>
<keyword evidence="5" id="KW-0812">Transmembrane</keyword>
<dbReference type="EMBL" id="BMAR01000006">
    <property type="protein sequence ID" value="GFR43811.1"/>
    <property type="molecule type" value="Genomic_DNA"/>
</dbReference>
<keyword evidence="4" id="KW-0813">Transport</keyword>
<evidence type="ECO:0000256" key="7">
    <source>
        <dbReference type="ARBA" id="ARBA00022927"/>
    </source>
</evidence>
<dbReference type="PANTHER" id="PTHR32409">
    <property type="entry name" value="MITOCHONDRIAL IMPORT RECEPTOR SUBUNIT TOM20-1-RELATED"/>
    <property type="match status" value="1"/>
</dbReference>
<evidence type="ECO:0000256" key="2">
    <source>
        <dbReference type="ARBA" id="ARBA00004572"/>
    </source>
</evidence>